<keyword evidence="2" id="KW-1185">Reference proteome</keyword>
<organism evidence="1 2">
    <name type="scientific">Spiromyces aspiralis</name>
    <dbReference type="NCBI Taxonomy" id="68401"/>
    <lineage>
        <taxon>Eukaryota</taxon>
        <taxon>Fungi</taxon>
        <taxon>Fungi incertae sedis</taxon>
        <taxon>Zoopagomycota</taxon>
        <taxon>Kickxellomycotina</taxon>
        <taxon>Kickxellomycetes</taxon>
        <taxon>Kickxellales</taxon>
        <taxon>Kickxellaceae</taxon>
        <taxon>Spiromyces</taxon>
    </lineage>
</organism>
<comment type="caution">
    <text evidence="1">The sequence shown here is derived from an EMBL/GenBank/DDBJ whole genome shotgun (WGS) entry which is preliminary data.</text>
</comment>
<name>A0ACC1HEV9_9FUNG</name>
<evidence type="ECO:0000313" key="2">
    <source>
        <dbReference type="Proteomes" id="UP001145114"/>
    </source>
</evidence>
<reference evidence="1" key="1">
    <citation type="submission" date="2022-06" db="EMBL/GenBank/DDBJ databases">
        <title>Phylogenomic reconstructions and comparative analyses of Kickxellomycotina fungi.</title>
        <authorList>
            <person name="Reynolds N.K."/>
            <person name="Stajich J.E."/>
            <person name="Barry K."/>
            <person name="Grigoriev I.V."/>
            <person name="Crous P."/>
            <person name="Smith M.E."/>
        </authorList>
    </citation>
    <scope>NUCLEOTIDE SEQUENCE</scope>
    <source>
        <strain evidence="1">RSA 2271</strain>
    </source>
</reference>
<dbReference type="EMBL" id="JAMZIH010005479">
    <property type="protein sequence ID" value="KAJ1675118.1"/>
    <property type="molecule type" value="Genomic_DNA"/>
</dbReference>
<proteinExistence type="predicted"/>
<evidence type="ECO:0000313" key="1">
    <source>
        <dbReference type="EMBL" id="KAJ1675118.1"/>
    </source>
</evidence>
<protein>
    <submittedName>
        <fullName evidence="1">Uncharacterized protein</fullName>
    </submittedName>
</protein>
<gene>
    <name evidence="1" type="ORF">EV182_001904</name>
</gene>
<accession>A0ACC1HEV9</accession>
<dbReference type="Proteomes" id="UP001145114">
    <property type="component" value="Unassembled WGS sequence"/>
</dbReference>
<sequence length="236" mass="26089">MMLGSLTTVSAQNIAGFGLKCAATQVQIQTKRYMHPSCLARFTDSCLQQQQASSTQAKVKRIIDYPYDLHKITPSPVQPPFQAGREGVGLSALTFMPVGKAKSAPAAAIVGWVKEVQGQPSDEITPRNFIENPEFMERVQAVVGKYATDDNELQAYARYQKTGWLNISDNRNPPPAGRTAYPEDIFGTIKLEDGQMVSGTYQRMPTHRPVTNDGLFQLPRGLHQWLLKTLFEMGGA</sequence>